<proteinExistence type="predicted"/>
<organism evidence="2 3">
    <name type="scientific">Tateyamaria omphalii</name>
    <dbReference type="NCBI Taxonomy" id="299262"/>
    <lineage>
        <taxon>Bacteria</taxon>
        <taxon>Pseudomonadati</taxon>
        <taxon>Pseudomonadota</taxon>
        <taxon>Alphaproteobacteria</taxon>
        <taxon>Rhodobacterales</taxon>
        <taxon>Roseobacteraceae</taxon>
        <taxon>Tateyamaria</taxon>
    </lineage>
</organism>
<geneLocation type="plasmid" evidence="2 3">
    <name>pDOK1-4-5</name>
</geneLocation>
<feature type="transmembrane region" description="Helical" evidence="1">
    <location>
        <begin position="7"/>
        <end position="28"/>
    </location>
</feature>
<sequence>MIRQDDGLTLLELVVAVLILTLGIVAVLRTTDQSRLAIGGAQDRILAQLTASNRAEEIKLLGPNALLPDEVIIGGQTFTLNAVTSVTAAGLVQFEITSRSERGPGAQRTIYVGRPLR</sequence>
<dbReference type="Pfam" id="PF07963">
    <property type="entry name" value="N_methyl"/>
    <property type="match status" value="1"/>
</dbReference>
<keyword evidence="1" id="KW-0812">Transmembrane</keyword>
<dbReference type="EMBL" id="CP019317">
    <property type="protein sequence ID" value="APX14299.1"/>
    <property type="molecule type" value="Genomic_DNA"/>
</dbReference>
<evidence type="ECO:0000256" key="1">
    <source>
        <dbReference type="SAM" id="Phobius"/>
    </source>
</evidence>
<evidence type="ECO:0008006" key="4">
    <source>
        <dbReference type="Google" id="ProtNLM"/>
    </source>
</evidence>
<keyword evidence="1" id="KW-0472">Membrane</keyword>
<keyword evidence="2" id="KW-0614">Plasmid</keyword>
<gene>
    <name evidence="2" type="ORF">BWR18_20850</name>
</gene>
<dbReference type="InterPro" id="IPR012902">
    <property type="entry name" value="N_methyl_site"/>
</dbReference>
<name>A0A1P8N288_9RHOB</name>
<dbReference type="AlphaFoldDB" id="A0A1P8N288"/>
<keyword evidence="1" id="KW-1133">Transmembrane helix</keyword>
<keyword evidence="3" id="KW-1185">Reference proteome</keyword>
<evidence type="ECO:0000313" key="3">
    <source>
        <dbReference type="Proteomes" id="UP000186336"/>
    </source>
</evidence>
<evidence type="ECO:0000313" key="2">
    <source>
        <dbReference type="EMBL" id="APX14299.1"/>
    </source>
</evidence>
<reference evidence="2 3" key="1">
    <citation type="submission" date="2017-01" db="EMBL/GenBank/DDBJ databases">
        <title>Complete genome of Tateyamaria omphalii DOK1-4 isolated from seawater in Dokdo.</title>
        <authorList>
            <person name="Kim J.H."/>
            <person name="Chi W.-J."/>
        </authorList>
    </citation>
    <scope>NUCLEOTIDE SEQUENCE [LARGE SCALE GENOMIC DNA]</scope>
    <source>
        <strain evidence="2 3">DOK1-4</strain>
        <plasmid evidence="2 3">pDOK1-4-5</plasmid>
    </source>
</reference>
<accession>A0A1P8N288</accession>
<protein>
    <recommendedName>
        <fullName evidence="4">Type II secretion system protein GspI</fullName>
    </recommendedName>
</protein>
<dbReference type="KEGG" id="tom:BWR18_20850"/>
<dbReference type="Proteomes" id="UP000186336">
    <property type="component" value="Plasmid pDOK1-4-5"/>
</dbReference>